<evidence type="ECO:0000256" key="9">
    <source>
        <dbReference type="ARBA" id="ARBA00023237"/>
    </source>
</evidence>
<evidence type="ECO:0008006" key="16">
    <source>
        <dbReference type="Google" id="ProtNLM"/>
    </source>
</evidence>
<dbReference type="AlphaFoldDB" id="A0A0B7I8L3"/>
<comment type="similarity">
    <text evidence="10 11">Belongs to the TonB-dependent receptor family.</text>
</comment>
<dbReference type="PROSITE" id="PS52016">
    <property type="entry name" value="TONB_DEPENDENT_REC_3"/>
    <property type="match status" value="1"/>
</dbReference>
<evidence type="ECO:0000259" key="12">
    <source>
        <dbReference type="Pfam" id="PF00593"/>
    </source>
</evidence>
<dbReference type="EMBL" id="CDOI01000167">
    <property type="protein sequence ID" value="CEN48065.1"/>
    <property type="molecule type" value="Genomic_DNA"/>
</dbReference>
<dbReference type="InterPro" id="IPR012910">
    <property type="entry name" value="Plug_dom"/>
</dbReference>
<evidence type="ECO:0000256" key="8">
    <source>
        <dbReference type="ARBA" id="ARBA00023170"/>
    </source>
</evidence>
<evidence type="ECO:0000259" key="13">
    <source>
        <dbReference type="Pfam" id="PF07715"/>
    </source>
</evidence>
<evidence type="ECO:0000256" key="5">
    <source>
        <dbReference type="ARBA" id="ARBA00022729"/>
    </source>
</evidence>
<dbReference type="Pfam" id="PF00593">
    <property type="entry name" value="TonB_dep_Rec_b-barrel"/>
    <property type="match status" value="1"/>
</dbReference>
<dbReference type="GO" id="GO:0044718">
    <property type="term" value="P:siderophore transmembrane transport"/>
    <property type="evidence" value="ECO:0007669"/>
    <property type="project" value="TreeGrafter"/>
</dbReference>
<evidence type="ECO:0000256" key="11">
    <source>
        <dbReference type="RuleBase" id="RU003357"/>
    </source>
</evidence>
<evidence type="ECO:0000313" key="15">
    <source>
        <dbReference type="Proteomes" id="UP000045051"/>
    </source>
</evidence>
<keyword evidence="15" id="KW-1185">Reference proteome</keyword>
<dbReference type="Proteomes" id="UP000045051">
    <property type="component" value="Unassembled WGS sequence"/>
</dbReference>
<name>A0A0B7I8L3_9FLAO</name>
<dbReference type="SUPFAM" id="SSF56935">
    <property type="entry name" value="Porins"/>
    <property type="match status" value="1"/>
</dbReference>
<dbReference type="GO" id="GO:0009279">
    <property type="term" value="C:cell outer membrane"/>
    <property type="evidence" value="ECO:0007669"/>
    <property type="project" value="UniProtKB-SubCell"/>
</dbReference>
<proteinExistence type="inferred from homology"/>
<dbReference type="InterPro" id="IPR000531">
    <property type="entry name" value="Beta-barrel_TonB"/>
</dbReference>
<keyword evidence="2 10" id="KW-0813">Transport</keyword>
<feature type="domain" description="TonB-dependent receptor-like beta-barrel" evidence="12">
    <location>
        <begin position="196"/>
        <end position="680"/>
    </location>
</feature>
<dbReference type="InterPro" id="IPR036942">
    <property type="entry name" value="Beta-barrel_TonB_sf"/>
</dbReference>
<dbReference type="Pfam" id="PF07715">
    <property type="entry name" value="Plug"/>
    <property type="match status" value="1"/>
</dbReference>
<organism evidence="14 15">
    <name type="scientific">Capnocytophaga canis</name>
    <dbReference type="NCBI Taxonomy" id="1848903"/>
    <lineage>
        <taxon>Bacteria</taxon>
        <taxon>Pseudomonadati</taxon>
        <taxon>Bacteroidota</taxon>
        <taxon>Flavobacteriia</taxon>
        <taxon>Flavobacteriales</taxon>
        <taxon>Flavobacteriaceae</taxon>
        <taxon>Capnocytophaga</taxon>
    </lineage>
</organism>
<evidence type="ECO:0000256" key="4">
    <source>
        <dbReference type="ARBA" id="ARBA00022692"/>
    </source>
</evidence>
<evidence type="ECO:0000256" key="3">
    <source>
        <dbReference type="ARBA" id="ARBA00022452"/>
    </source>
</evidence>
<dbReference type="InterPro" id="IPR039426">
    <property type="entry name" value="TonB-dep_rcpt-like"/>
</dbReference>
<keyword evidence="5" id="KW-0732">Signal</keyword>
<comment type="subcellular location">
    <subcellularLocation>
        <location evidence="1 10">Cell outer membrane</location>
        <topology evidence="1 10">Multi-pass membrane protein</topology>
    </subcellularLocation>
</comment>
<keyword evidence="4 10" id="KW-0812">Transmembrane</keyword>
<dbReference type="PANTHER" id="PTHR30069">
    <property type="entry name" value="TONB-DEPENDENT OUTER MEMBRANE RECEPTOR"/>
    <property type="match status" value="1"/>
</dbReference>
<gene>
    <name evidence="14" type="ORF">CCAND38_540009</name>
</gene>
<dbReference type="Gene3D" id="2.170.130.10">
    <property type="entry name" value="TonB-dependent receptor, plug domain"/>
    <property type="match status" value="1"/>
</dbReference>
<keyword evidence="7 10" id="KW-0472">Membrane</keyword>
<evidence type="ECO:0000256" key="2">
    <source>
        <dbReference type="ARBA" id="ARBA00022448"/>
    </source>
</evidence>
<dbReference type="PANTHER" id="PTHR30069:SF29">
    <property type="entry name" value="HEMOGLOBIN AND HEMOGLOBIN-HAPTOGLOBIN-BINDING PROTEIN 1-RELATED"/>
    <property type="match status" value="1"/>
</dbReference>
<feature type="domain" description="TonB-dependent receptor plug" evidence="13">
    <location>
        <begin position="67"/>
        <end position="172"/>
    </location>
</feature>
<reference evidence="14 15" key="1">
    <citation type="submission" date="2015-01" db="EMBL/GenBank/DDBJ databases">
        <authorList>
            <person name="Xiang T."/>
            <person name="Song Y."/>
            <person name="Huang L."/>
            <person name="Wang B."/>
            <person name="Wu P."/>
        </authorList>
    </citation>
    <scope>NUCLEOTIDE SEQUENCE [LARGE SCALE GENOMIC DNA]</scope>
    <source>
        <strain evidence="14 15">CcD38</strain>
    </source>
</reference>
<evidence type="ECO:0000313" key="14">
    <source>
        <dbReference type="EMBL" id="CEN48065.1"/>
    </source>
</evidence>
<evidence type="ECO:0000256" key="7">
    <source>
        <dbReference type="ARBA" id="ARBA00023136"/>
    </source>
</evidence>
<evidence type="ECO:0000256" key="10">
    <source>
        <dbReference type="PROSITE-ProRule" id="PRU01360"/>
    </source>
</evidence>
<sequence length="706" mass="80730">MYIFAPRKKIETLSFNNMFKSLHRYLFIFAGCSTPLWGQDTETTKDTTVHTLSEVVVSATRTLRQLSSLPLQVQLVKEKEIRSINSSRLSDILAEQNGLVTIPGHGRAGREGLQMQGLGAEYTLILIDEMPLIGRFVGQIDLNRVSIGNVKQVEIVKGASSSLYGSEALAGVINIITQIPEDGLRANVGYKKSSFATHDASMNVGYRNKKWDISSFFNLYGSDGYSLSDPKTPTVPPYYNTTARTKVGYRFNDKTNLNISGRYFLQDQQLHSGNFKGVSNITEWNFHSKLNNRYNNKWSSYFEFYLTNYKTAEYIPNRPDIANRRFDQIFLRPEVRGKYSPKKNTDIIMGVGANLERAKNTIFISDPRMESYYTYGQLDTYLTPKMNLIGGFRYDLHSEYTSQFSPKIALKYDFTDRISSKISVGYGYKAPDFEKLYYNFTNSNAGYSVLGYNAVITRLMEMEKNGEISTIYIDKDNFLKSKLAPESSLSFNFGIDLKPFSNLKLQMNLFRNDIKNLIETRMIALKKSGQGVYSFHNVEKVYTQGLEANVLYYPINNLSLSVGYQLLYAKNKTAERQFEEKKVYAKNASGEVFQLQTDDYFGLFNRSRHSANVKIFYQVPRWDTDFNIRAIYRGKYGVVDTNSNKYLDSYDEFVEGYTMLNIAANKHFGERYSIGIGVNNALDYTNPKYISNISGRITYASMNINF</sequence>
<protein>
    <recommendedName>
        <fullName evidence="16">TonB-dependent receptor</fullName>
    </recommendedName>
</protein>
<keyword evidence="6 11" id="KW-0798">TonB box</keyword>
<keyword evidence="9 10" id="KW-0998">Cell outer membrane</keyword>
<dbReference type="InterPro" id="IPR037066">
    <property type="entry name" value="Plug_dom_sf"/>
</dbReference>
<dbReference type="GO" id="GO:0015344">
    <property type="term" value="F:siderophore uptake transmembrane transporter activity"/>
    <property type="evidence" value="ECO:0007669"/>
    <property type="project" value="TreeGrafter"/>
</dbReference>
<evidence type="ECO:0000256" key="6">
    <source>
        <dbReference type="ARBA" id="ARBA00023077"/>
    </source>
</evidence>
<accession>A0A0B7I8L3</accession>
<keyword evidence="8" id="KW-0675">Receptor</keyword>
<evidence type="ECO:0000256" key="1">
    <source>
        <dbReference type="ARBA" id="ARBA00004571"/>
    </source>
</evidence>
<keyword evidence="3 10" id="KW-1134">Transmembrane beta strand</keyword>
<dbReference type="Gene3D" id="2.40.170.20">
    <property type="entry name" value="TonB-dependent receptor, beta-barrel domain"/>
    <property type="match status" value="1"/>
</dbReference>